<sequence>MGTVPSVAMPESGRTGSLVAHAMGVVLMRGQGSRIRRRRGPMPGILPRPVALDPALIGV</sequence>
<evidence type="ECO:0000313" key="1">
    <source>
        <dbReference type="EMBL" id="MBW6396651.1"/>
    </source>
</evidence>
<gene>
    <name evidence="1" type="ORF">KPL78_02275</name>
</gene>
<dbReference type="EMBL" id="JAHYBZ010000001">
    <property type="protein sequence ID" value="MBW6396651.1"/>
    <property type="molecule type" value="Genomic_DNA"/>
</dbReference>
<accession>A0ABS7A2Y8</accession>
<dbReference type="RefSeq" id="WP_219761086.1">
    <property type="nucleotide sequence ID" value="NZ_JAHYBZ010000001.1"/>
</dbReference>
<dbReference type="Proteomes" id="UP001196565">
    <property type="component" value="Unassembled WGS sequence"/>
</dbReference>
<reference evidence="1 2" key="1">
    <citation type="submission" date="2021-07" db="EMBL/GenBank/DDBJ databases">
        <authorList>
            <person name="So Y."/>
        </authorList>
    </citation>
    <scope>NUCLEOTIDE SEQUENCE [LARGE SCALE GENOMIC DNA]</scope>
    <source>
        <strain evidence="1 2">HJA6</strain>
    </source>
</reference>
<comment type="caution">
    <text evidence="1">The sequence shown here is derived from an EMBL/GenBank/DDBJ whole genome shotgun (WGS) entry which is preliminary data.</text>
</comment>
<protein>
    <submittedName>
        <fullName evidence="1">Uncharacterized protein</fullName>
    </submittedName>
</protein>
<name>A0ABS7A2Y8_9PROT</name>
<organism evidence="1 2">
    <name type="scientific">Roseomonas alba</name>
    <dbReference type="NCBI Taxonomy" id="2846776"/>
    <lineage>
        <taxon>Bacteria</taxon>
        <taxon>Pseudomonadati</taxon>
        <taxon>Pseudomonadota</taxon>
        <taxon>Alphaproteobacteria</taxon>
        <taxon>Acetobacterales</taxon>
        <taxon>Roseomonadaceae</taxon>
        <taxon>Roseomonas</taxon>
    </lineage>
</organism>
<evidence type="ECO:0000313" key="2">
    <source>
        <dbReference type="Proteomes" id="UP001196565"/>
    </source>
</evidence>
<keyword evidence="2" id="KW-1185">Reference proteome</keyword>
<proteinExistence type="predicted"/>